<dbReference type="RefSeq" id="WP_192028588.1">
    <property type="nucleotide sequence ID" value="NZ_JACYTR010000007.1"/>
</dbReference>
<evidence type="ECO:0000259" key="1">
    <source>
        <dbReference type="Pfam" id="PF04273"/>
    </source>
</evidence>
<gene>
    <name evidence="2" type="ORF">IFO71_05780</name>
</gene>
<dbReference type="NCBIfam" id="TIGR01244">
    <property type="entry name" value="TIGR01244 family sulfur transferase"/>
    <property type="match status" value="1"/>
</dbReference>
<dbReference type="Gene3D" id="3.90.190.10">
    <property type="entry name" value="Protein tyrosine phosphatase superfamily"/>
    <property type="match status" value="1"/>
</dbReference>
<dbReference type="EMBL" id="JACYTR010000007">
    <property type="protein sequence ID" value="MBD8525249.1"/>
    <property type="molecule type" value="Genomic_DNA"/>
</dbReference>
<organism evidence="2 3">
    <name type="scientific">Pseudomarimonas arenosa</name>
    <dbReference type="NCBI Taxonomy" id="2774145"/>
    <lineage>
        <taxon>Bacteria</taxon>
        <taxon>Pseudomonadati</taxon>
        <taxon>Pseudomonadota</taxon>
        <taxon>Gammaproteobacteria</taxon>
        <taxon>Lysobacterales</taxon>
        <taxon>Lysobacteraceae</taxon>
        <taxon>Pseudomarimonas</taxon>
    </lineage>
</organism>
<accession>A0AAW3ZJ48</accession>
<protein>
    <submittedName>
        <fullName evidence="2">TIGR01244 family phosphatase</fullName>
    </submittedName>
</protein>
<comment type="caution">
    <text evidence="2">The sequence shown here is derived from an EMBL/GenBank/DDBJ whole genome shotgun (WGS) entry which is preliminary data.</text>
</comment>
<dbReference type="AlphaFoldDB" id="A0AAW3ZJ48"/>
<proteinExistence type="predicted"/>
<sequence>MTLRPQALESRLAVAAQISTADVTAIAAAGYRALICNRPDGESDDQCDAATIAAAAQAQGLPFRYLPVLGSAIDSAAIAAFRQALNELPTPILAYCRSGNRSTLLWALAEAGRRPLAEIESRAAAAGISLTDLQPRLQRLAEGL</sequence>
<evidence type="ECO:0000313" key="3">
    <source>
        <dbReference type="Proteomes" id="UP000613768"/>
    </source>
</evidence>
<feature type="domain" description="Beta-lactamase hydrolase-like protein phosphatase-like" evidence="1">
    <location>
        <begin position="9"/>
        <end position="112"/>
    </location>
</feature>
<keyword evidence="3" id="KW-1185">Reference proteome</keyword>
<dbReference type="InterPro" id="IPR029021">
    <property type="entry name" value="Prot-tyrosine_phosphatase-like"/>
</dbReference>
<dbReference type="InterPro" id="IPR005939">
    <property type="entry name" value="BLH_phosphatase-like"/>
</dbReference>
<dbReference type="Proteomes" id="UP000613768">
    <property type="component" value="Unassembled WGS sequence"/>
</dbReference>
<dbReference type="GO" id="GO:0016787">
    <property type="term" value="F:hydrolase activity"/>
    <property type="evidence" value="ECO:0007669"/>
    <property type="project" value="InterPro"/>
</dbReference>
<reference evidence="2 3" key="1">
    <citation type="submission" date="2020-09" db="EMBL/GenBank/DDBJ databases">
        <title>Pseudoxanthomonas sp. CAU 1598 isolated from sand of Yaerae Beach.</title>
        <authorList>
            <person name="Kim W."/>
        </authorList>
    </citation>
    <scope>NUCLEOTIDE SEQUENCE [LARGE SCALE GENOMIC DNA]</scope>
    <source>
        <strain evidence="2 3">CAU 1598</strain>
    </source>
</reference>
<evidence type="ECO:0000313" key="2">
    <source>
        <dbReference type="EMBL" id="MBD8525249.1"/>
    </source>
</evidence>
<name>A0AAW3ZJ48_9GAMM</name>
<dbReference type="Pfam" id="PF04273">
    <property type="entry name" value="BLH_phosphatase"/>
    <property type="match status" value="1"/>
</dbReference>